<feature type="transmembrane region" description="Helical" evidence="1">
    <location>
        <begin position="46"/>
        <end position="70"/>
    </location>
</feature>
<feature type="transmembrane region" description="Helical" evidence="1">
    <location>
        <begin position="90"/>
        <end position="121"/>
    </location>
</feature>
<keyword evidence="1" id="KW-0472">Membrane</keyword>
<proteinExistence type="predicted"/>
<keyword evidence="1 2" id="KW-0812">Transmembrane</keyword>
<evidence type="ECO:0000256" key="1">
    <source>
        <dbReference type="SAM" id="Phobius"/>
    </source>
</evidence>
<accession>A0A146KAP8</accession>
<reference evidence="2" key="1">
    <citation type="submission" date="2015-07" db="EMBL/GenBank/DDBJ databases">
        <title>Adaptation to a free-living lifestyle via gene acquisitions in the diplomonad Trepomonas sp. PC1.</title>
        <authorList>
            <person name="Xu F."/>
            <person name="Jerlstrom-Hultqvist J."/>
            <person name="Kolisko M."/>
            <person name="Simpson A.G.B."/>
            <person name="Roger A.J."/>
            <person name="Svard S.G."/>
            <person name="Andersson J.O."/>
        </authorList>
    </citation>
    <scope>NUCLEOTIDE SEQUENCE</scope>
    <source>
        <strain evidence="2">PC1</strain>
    </source>
</reference>
<feature type="non-terminal residue" evidence="2">
    <location>
        <position position="1"/>
    </location>
</feature>
<sequence>QLLKLFSIIPEYYMKVNFSDPLLMIIYSFLGTVLVGMFISRRKPAVLLGFLVIDVLIIVTLQKLHVFLSMRQPQLLEDKIITKSYFDDEGLFVMFIIGVPMFVVGMVAGLYLIIGIIFNIFDVNAEVKILKAQQKKNE</sequence>
<dbReference type="Pfam" id="PF14770">
    <property type="entry name" value="TMEM18"/>
    <property type="match status" value="1"/>
</dbReference>
<feature type="transmembrane region" description="Helical" evidence="1">
    <location>
        <begin position="22"/>
        <end position="39"/>
    </location>
</feature>
<organism evidence="2">
    <name type="scientific">Trepomonas sp. PC1</name>
    <dbReference type="NCBI Taxonomy" id="1076344"/>
    <lineage>
        <taxon>Eukaryota</taxon>
        <taxon>Metamonada</taxon>
        <taxon>Diplomonadida</taxon>
        <taxon>Hexamitidae</taxon>
        <taxon>Hexamitinae</taxon>
        <taxon>Trepomonas</taxon>
    </lineage>
</organism>
<dbReference type="EMBL" id="GDID01003582">
    <property type="protein sequence ID" value="JAP93024.1"/>
    <property type="molecule type" value="Transcribed_RNA"/>
</dbReference>
<name>A0A146KAP8_9EUKA</name>
<keyword evidence="1" id="KW-1133">Transmembrane helix</keyword>
<evidence type="ECO:0000313" key="2">
    <source>
        <dbReference type="EMBL" id="JAP93024.1"/>
    </source>
</evidence>
<dbReference type="InterPro" id="IPR026721">
    <property type="entry name" value="TMEM18"/>
</dbReference>
<feature type="non-terminal residue" evidence="2">
    <location>
        <position position="138"/>
    </location>
</feature>
<protein>
    <submittedName>
        <fullName evidence="2">Transmembrane domain-containing protein</fullName>
    </submittedName>
</protein>
<gene>
    <name evidence="2" type="ORF">TPC1_14850</name>
</gene>
<dbReference type="AlphaFoldDB" id="A0A146KAP8"/>